<keyword evidence="1" id="KW-0175">Coiled coil</keyword>
<feature type="transmembrane region" description="Helical" evidence="2">
    <location>
        <begin position="81"/>
        <end position="99"/>
    </location>
</feature>
<name>A0A6H1U446_9CYAN</name>
<evidence type="ECO:0000313" key="4">
    <source>
        <dbReference type="Proteomes" id="UP000500857"/>
    </source>
</evidence>
<dbReference type="KEGG" id="oxy:HCG48_21205"/>
<evidence type="ECO:0008006" key="5">
    <source>
        <dbReference type="Google" id="ProtNLM"/>
    </source>
</evidence>
<proteinExistence type="predicted"/>
<reference evidence="3 4" key="1">
    <citation type="submission" date="2020-04" db="EMBL/GenBank/DDBJ databases">
        <authorList>
            <person name="Basu S."/>
            <person name="Maruthanayagam V."/>
            <person name="Chakraborty S."/>
            <person name="Pramanik A."/>
            <person name="Mukherjee J."/>
            <person name="Brink B."/>
        </authorList>
    </citation>
    <scope>NUCLEOTIDE SEQUENCE [LARGE SCALE GENOMIC DNA]</scope>
    <source>
        <strain evidence="3 4">AP17</strain>
    </source>
</reference>
<protein>
    <recommendedName>
        <fullName evidence="5">ATPase F0F1</fullName>
    </recommendedName>
</protein>
<evidence type="ECO:0000256" key="1">
    <source>
        <dbReference type="SAM" id="Coils"/>
    </source>
</evidence>
<dbReference type="RefSeq" id="WP_168570950.1">
    <property type="nucleotide sequence ID" value="NZ_CP051167.1"/>
</dbReference>
<keyword evidence="2" id="KW-0472">Membrane</keyword>
<dbReference type="Pfam" id="PF09527">
    <property type="entry name" value="ATPase_gene1"/>
    <property type="match status" value="1"/>
</dbReference>
<gene>
    <name evidence="3" type="ORF">HCG48_21205</name>
</gene>
<dbReference type="Proteomes" id="UP000500857">
    <property type="component" value="Chromosome"/>
</dbReference>
<sequence>MKRPNKFGLKKYRKKRDRFQQEIRQKSRRKLKARRDEDENLWFWVGTFGLVGWAIAIPTLIGTAIGIWLDRTWESQYSWTLMMLLFGVILGCFNAWYWIQRERIER</sequence>
<evidence type="ECO:0000256" key="2">
    <source>
        <dbReference type="SAM" id="Phobius"/>
    </source>
</evidence>
<dbReference type="NCBIfam" id="TIGR02230">
    <property type="entry name" value="ATPase_gene1"/>
    <property type="match status" value="1"/>
</dbReference>
<accession>A0A6H1U446</accession>
<keyword evidence="2" id="KW-0812">Transmembrane</keyword>
<feature type="coiled-coil region" evidence="1">
    <location>
        <begin position="9"/>
        <end position="36"/>
    </location>
</feature>
<feature type="transmembrane region" description="Helical" evidence="2">
    <location>
        <begin position="41"/>
        <end position="69"/>
    </location>
</feature>
<keyword evidence="4" id="KW-1185">Reference proteome</keyword>
<dbReference type="EMBL" id="CP051167">
    <property type="protein sequence ID" value="QIZ72803.1"/>
    <property type="molecule type" value="Genomic_DNA"/>
</dbReference>
<dbReference type="InterPro" id="IPR032820">
    <property type="entry name" value="ATPase_put"/>
</dbReference>
<dbReference type="InterPro" id="IPR011744">
    <property type="entry name" value="ATPase_gene1"/>
</dbReference>
<organism evidence="3 4">
    <name type="scientific">Oxynema aestuarii AP17</name>
    <dbReference type="NCBI Taxonomy" id="2064643"/>
    <lineage>
        <taxon>Bacteria</taxon>
        <taxon>Bacillati</taxon>
        <taxon>Cyanobacteriota</taxon>
        <taxon>Cyanophyceae</taxon>
        <taxon>Oscillatoriophycideae</taxon>
        <taxon>Oscillatoriales</taxon>
        <taxon>Oscillatoriaceae</taxon>
        <taxon>Oxynema</taxon>
        <taxon>Oxynema aestuarii</taxon>
    </lineage>
</organism>
<dbReference type="AlphaFoldDB" id="A0A6H1U446"/>
<evidence type="ECO:0000313" key="3">
    <source>
        <dbReference type="EMBL" id="QIZ72803.1"/>
    </source>
</evidence>
<keyword evidence="2" id="KW-1133">Transmembrane helix</keyword>